<sequence>MSKSDMKKWASEVDTSQTDALIEELQKDYASEKKPWDEIEGTKDKYAPNYRRICPKRPAWETPYLVRPCHYLGPHNQMVLCLKEAGICECPACQLRLDLEKGGDKKGAAMLRPSVRTFLNVVHLNEEGGLAEEKIYLLGLNKLQFLGKQGTEYDMDEESDLPLYYFFKQYGDLSHVEHGRDLRIRAKQEDWDGNKFFTMKFKVSEPSPFPGSSDLLDEELIDLMSVAPALEPSEMMALIEGRASGAVSLSAPVETPALAAPAEEAPRSRWGDDDDAGEATSSVEPVTEEGKAEPKSPPQTNPKAAMERLNKHLEKK</sequence>
<gene>
    <name evidence="2" type="ORF">LCGC14_0735210</name>
</gene>
<organism evidence="2">
    <name type="scientific">marine sediment metagenome</name>
    <dbReference type="NCBI Taxonomy" id="412755"/>
    <lineage>
        <taxon>unclassified sequences</taxon>
        <taxon>metagenomes</taxon>
        <taxon>ecological metagenomes</taxon>
    </lineage>
</organism>
<evidence type="ECO:0000256" key="1">
    <source>
        <dbReference type="SAM" id="MobiDB-lite"/>
    </source>
</evidence>
<name>A0A0F9STB0_9ZZZZ</name>
<dbReference type="AlphaFoldDB" id="A0A0F9STB0"/>
<protein>
    <recommendedName>
        <fullName evidence="3">Bacteriophage T4 Gp32 single-stranded DNA-binding domain-containing protein</fullName>
    </recommendedName>
</protein>
<evidence type="ECO:0000313" key="2">
    <source>
        <dbReference type="EMBL" id="KKN40241.1"/>
    </source>
</evidence>
<comment type="caution">
    <text evidence="2">The sequence shown here is derived from an EMBL/GenBank/DDBJ whole genome shotgun (WGS) entry which is preliminary data.</text>
</comment>
<reference evidence="2" key="1">
    <citation type="journal article" date="2015" name="Nature">
        <title>Complex archaea that bridge the gap between prokaryotes and eukaryotes.</title>
        <authorList>
            <person name="Spang A."/>
            <person name="Saw J.H."/>
            <person name="Jorgensen S.L."/>
            <person name="Zaremba-Niedzwiedzka K."/>
            <person name="Martijn J."/>
            <person name="Lind A.E."/>
            <person name="van Eijk R."/>
            <person name="Schleper C."/>
            <person name="Guy L."/>
            <person name="Ettema T.J."/>
        </authorList>
    </citation>
    <scope>NUCLEOTIDE SEQUENCE</scope>
</reference>
<proteinExistence type="predicted"/>
<feature type="region of interest" description="Disordered" evidence="1">
    <location>
        <begin position="257"/>
        <end position="316"/>
    </location>
</feature>
<evidence type="ECO:0008006" key="3">
    <source>
        <dbReference type="Google" id="ProtNLM"/>
    </source>
</evidence>
<dbReference type="EMBL" id="LAZR01001715">
    <property type="protein sequence ID" value="KKN40241.1"/>
    <property type="molecule type" value="Genomic_DNA"/>
</dbReference>
<accession>A0A0F9STB0</accession>
<feature type="compositionally biased region" description="Basic and acidic residues" evidence="1">
    <location>
        <begin position="305"/>
        <end position="316"/>
    </location>
</feature>